<accession>A0ABN3V862</accession>
<dbReference type="Proteomes" id="UP001500893">
    <property type="component" value="Unassembled WGS sequence"/>
</dbReference>
<keyword evidence="1" id="KW-0812">Transmembrane</keyword>
<feature type="domain" description="DUF3592" evidence="2">
    <location>
        <begin position="43"/>
        <end position="120"/>
    </location>
</feature>
<keyword evidence="1" id="KW-0472">Membrane</keyword>
<evidence type="ECO:0000256" key="1">
    <source>
        <dbReference type="SAM" id="Phobius"/>
    </source>
</evidence>
<feature type="transmembrane region" description="Helical" evidence="1">
    <location>
        <begin position="6"/>
        <end position="27"/>
    </location>
</feature>
<gene>
    <name evidence="3" type="ORF">GCM10010521_72140</name>
</gene>
<reference evidence="3 4" key="1">
    <citation type="journal article" date="2019" name="Int. J. Syst. Evol. Microbiol.">
        <title>The Global Catalogue of Microorganisms (GCM) 10K type strain sequencing project: providing services to taxonomists for standard genome sequencing and annotation.</title>
        <authorList>
            <consortium name="The Broad Institute Genomics Platform"/>
            <consortium name="The Broad Institute Genome Sequencing Center for Infectious Disease"/>
            <person name="Wu L."/>
            <person name="Ma J."/>
        </authorList>
    </citation>
    <scope>NUCLEOTIDE SEQUENCE [LARGE SCALE GENOMIC DNA]</scope>
    <source>
        <strain evidence="3 4">JCM 11574</strain>
    </source>
</reference>
<name>A0ABN3V862_9ACTN</name>
<dbReference type="EMBL" id="BAAAVM010000154">
    <property type="protein sequence ID" value="GAA2783058.1"/>
    <property type="molecule type" value="Genomic_DNA"/>
</dbReference>
<keyword evidence="1" id="KW-1133">Transmembrane helix</keyword>
<dbReference type="RefSeq" id="WP_345060270.1">
    <property type="nucleotide sequence ID" value="NZ_BAAAVM010000154.1"/>
</dbReference>
<dbReference type="InterPro" id="IPR021994">
    <property type="entry name" value="DUF3592"/>
</dbReference>
<evidence type="ECO:0000313" key="3">
    <source>
        <dbReference type="EMBL" id="GAA2783058.1"/>
    </source>
</evidence>
<evidence type="ECO:0000259" key="2">
    <source>
        <dbReference type="Pfam" id="PF12158"/>
    </source>
</evidence>
<keyword evidence="4" id="KW-1185">Reference proteome</keyword>
<feature type="transmembrane region" description="Helical" evidence="1">
    <location>
        <begin position="127"/>
        <end position="151"/>
    </location>
</feature>
<sequence>MSPSQVPWLFALIFTPAGAAVGAVAFLKVRQARRLLRQGTGARGVVTRLEQTRIAPGSDSTSTSHSVGTTVYYPVIAWSTADGQAMETRAGIARPKDRTLPVGTRVEVRYDPADPSRWTLPAEGNGFWWLFVALGALFVVIGLGFFLGALLSRP</sequence>
<dbReference type="Pfam" id="PF12158">
    <property type="entry name" value="DUF3592"/>
    <property type="match status" value="1"/>
</dbReference>
<comment type="caution">
    <text evidence="3">The sequence shown here is derived from an EMBL/GenBank/DDBJ whole genome shotgun (WGS) entry which is preliminary data.</text>
</comment>
<evidence type="ECO:0000313" key="4">
    <source>
        <dbReference type="Proteomes" id="UP001500893"/>
    </source>
</evidence>
<proteinExistence type="predicted"/>
<organism evidence="3 4">
    <name type="scientific">Streptomyces rameus</name>
    <dbReference type="NCBI Taxonomy" id="68261"/>
    <lineage>
        <taxon>Bacteria</taxon>
        <taxon>Bacillati</taxon>
        <taxon>Actinomycetota</taxon>
        <taxon>Actinomycetes</taxon>
        <taxon>Kitasatosporales</taxon>
        <taxon>Streptomycetaceae</taxon>
        <taxon>Streptomyces</taxon>
    </lineage>
</organism>
<protein>
    <recommendedName>
        <fullName evidence="2">DUF3592 domain-containing protein</fullName>
    </recommendedName>
</protein>